<dbReference type="AlphaFoldDB" id="A0A133VJE2"/>
<dbReference type="EMBL" id="LHYE01000041">
    <property type="protein sequence ID" value="KXB06556.1"/>
    <property type="molecule type" value="Genomic_DNA"/>
</dbReference>
<dbReference type="CDD" id="cd18704">
    <property type="entry name" value="PIN_VapC-like"/>
    <property type="match status" value="1"/>
</dbReference>
<keyword evidence="3" id="KW-1185">Reference proteome</keyword>
<dbReference type="Pfam" id="PF13638">
    <property type="entry name" value="PIN_4"/>
    <property type="match status" value="1"/>
</dbReference>
<proteinExistence type="predicted"/>
<name>A0A133VJE2_9EURY</name>
<accession>A0A133VJE2</accession>
<protein>
    <recommendedName>
        <fullName evidence="1">PIN domain-containing protein</fullName>
    </recommendedName>
</protein>
<gene>
    <name evidence="2" type="ORF">AKJ51_03500</name>
</gene>
<sequence length="340" mass="39054">MTGGEIKSNLDELQILINLIGGTLKISFPLYSDFEMIRASPGADGYSLKALVDKNDFENQINEFDRQREELPSYRDFVDCLLSSGIISYENLEKVEKRINYERKNALGKVLFCPDTNILYHNFLSSLERIDPENVGIVTTVKDEIEASMNYKYSDSDIRGIKDSASCQPGLLNELSNRRKKKSRKAAYLAKREYKKFGGREIPAGKESTDDREENDRTIAKSLSKYEKENNVRTLLLTADTQMADICEMESVDRFYLKYPESYSLNKCSHREFLKLIFDLSVTFGFIKINSVLVFGEFGGKGPDEPDRMKLKFLDKGIFAEFKKHQKICKCLAQLDIKKY</sequence>
<dbReference type="InterPro" id="IPR002716">
    <property type="entry name" value="PIN_dom"/>
</dbReference>
<organism evidence="2 3">
    <name type="scientific">candidate division MSBL1 archaeon SCGC-AAA382A20</name>
    <dbReference type="NCBI Taxonomy" id="1698280"/>
    <lineage>
        <taxon>Archaea</taxon>
        <taxon>Methanobacteriati</taxon>
        <taxon>Methanobacteriota</taxon>
        <taxon>candidate division MSBL1</taxon>
    </lineage>
</organism>
<evidence type="ECO:0000313" key="3">
    <source>
        <dbReference type="Proteomes" id="UP000070263"/>
    </source>
</evidence>
<feature type="domain" description="PIN" evidence="1">
    <location>
        <begin position="114"/>
        <end position="244"/>
    </location>
</feature>
<dbReference type="Proteomes" id="UP000070263">
    <property type="component" value="Unassembled WGS sequence"/>
</dbReference>
<evidence type="ECO:0000259" key="1">
    <source>
        <dbReference type="Pfam" id="PF13638"/>
    </source>
</evidence>
<reference evidence="2 3" key="1">
    <citation type="journal article" date="2016" name="Sci. Rep.">
        <title>Metabolic traits of an uncultured archaeal lineage -MSBL1- from brine pools of the Red Sea.</title>
        <authorList>
            <person name="Mwirichia R."/>
            <person name="Alam I."/>
            <person name="Rashid M."/>
            <person name="Vinu M."/>
            <person name="Ba-Alawi W."/>
            <person name="Anthony Kamau A."/>
            <person name="Kamanda Ngugi D."/>
            <person name="Goker M."/>
            <person name="Klenk H.P."/>
            <person name="Bajic V."/>
            <person name="Stingl U."/>
        </authorList>
    </citation>
    <scope>NUCLEOTIDE SEQUENCE [LARGE SCALE GENOMIC DNA]</scope>
    <source>
        <strain evidence="2">SCGC-AAA382A20</strain>
    </source>
</reference>
<evidence type="ECO:0000313" key="2">
    <source>
        <dbReference type="EMBL" id="KXB06556.1"/>
    </source>
</evidence>
<comment type="caution">
    <text evidence="2">The sequence shown here is derived from an EMBL/GenBank/DDBJ whole genome shotgun (WGS) entry which is preliminary data.</text>
</comment>